<comment type="caution">
    <text evidence="10">The sequence shown here is derived from an EMBL/GenBank/DDBJ whole genome shotgun (WGS) entry which is preliminary data.</text>
</comment>
<feature type="region of interest" description="Disordered" evidence="8">
    <location>
        <begin position="835"/>
        <end position="861"/>
    </location>
</feature>
<dbReference type="InterPro" id="IPR025977">
    <property type="entry name" value="Cnd3_C"/>
</dbReference>
<evidence type="ECO:0000256" key="8">
    <source>
        <dbReference type="SAM" id="MobiDB-lite"/>
    </source>
</evidence>
<dbReference type="PANTHER" id="PTHR14418:SF5">
    <property type="entry name" value="CONDENSIN COMPLEX SUBUNIT 3"/>
    <property type="match status" value="1"/>
</dbReference>
<dbReference type="EMBL" id="JASJQH010000018">
    <property type="protein sequence ID" value="KAK9768449.1"/>
    <property type="molecule type" value="Genomic_DNA"/>
</dbReference>
<evidence type="ECO:0000259" key="9">
    <source>
        <dbReference type="Pfam" id="PF12719"/>
    </source>
</evidence>
<keyword evidence="6" id="KW-0226">DNA condensation</keyword>
<evidence type="ECO:0000256" key="5">
    <source>
        <dbReference type="ARBA" id="ARBA00022776"/>
    </source>
</evidence>
<keyword evidence="4" id="KW-0132">Cell division</keyword>
<evidence type="ECO:0000313" key="10">
    <source>
        <dbReference type="EMBL" id="KAK9768449.1"/>
    </source>
</evidence>
<dbReference type="InterPro" id="IPR027165">
    <property type="entry name" value="CND3"/>
</dbReference>
<name>A0ABR2X3X1_9FUNG</name>
<feature type="domain" description="Nuclear condensin complex subunit 3 C-terminal" evidence="9">
    <location>
        <begin position="515"/>
        <end position="791"/>
    </location>
</feature>
<evidence type="ECO:0000256" key="4">
    <source>
        <dbReference type="ARBA" id="ARBA00022618"/>
    </source>
</evidence>
<accession>A0ABR2X3X1</accession>
<dbReference type="Gene3D" id="1.25.10.10">
    <property type="entry name" value="Leucine-rich Repeat Variant"/>
    <property type="match status" value="1"/>
</dbReference>
<keyword evidence="3" id="KW-0158">Chromosome</keyword>
<keyword evidence="11" id="KW-1185">Reference proteome</keyword>
<comment type="similarity">
    <text evidence="2">Belongs to the CND3 (condensin subunit 3) family.</text>
</comment>
<evidence type="ECO:0000313" key="11">
    <source>
        <dbReference type="Proteomes" id="UP001479436"/>
    </source>
</evidence>
<dbReference type="InterPro" id="IPR016024">
    <property type="entry name" value="ARM-type_fold"/>
</dbReference>
<evidence type="ECO:0000256" key="3">
    <source>
        <dbReference type="ARBA" id="ARBA00022454"/>
    </source>
</evidence>
<keyword evidence="7" id="KW-0131">Cell cycle</keyword>
<feature type="compositionally biased region" description="Acidic residues" evidence="8">
    <location>
        <begin position="852"/>
        <end position="861"/>
    </location>
</feature>
<sequence>MSSNNDIASALAESIPKVFQEVQKTVANHRKLANVLRKLQEKASKIGKRKLDNQYLSGEQSFNLEFTRNLSKILPVKKREPAIDRVIKFVQTFIQYSQEKDKAADNEAQAAEDPEASEETLSSRFVEYLMKYLLKGVNAREKPVRLRVCQLIALTINSLGEIDEDLYNELKSKLLDCARDKEAGVRVQVAIALSRLQDTDDEIGAVTEKLIEMLRNDPSAEVRRAVFYNIELNEALLPYILERARDVDATNRKCIYLRSMIEIGDFRVLSIEDREKLLKWGLSDRDANVKKACSKMLSEHWINQADNNLLEFLERLDVTCSDAAESALSSFFEANPEVCDSFSFNDQFWENLTPESAFLVRVFCDFCKKNNEEKLEATLPNVTQHAVYLQEYSQLMLSTEEGDDAKTELEFIVNQLLLMAGHLDFADEIGRRHMFTLLKETLIYTDVPDKHLPSVIEILKKISVSEKDFTRLIIEIIIDIRESTDEALKEKYEDVSLDEDEEMEKRILEALAILKCLNIAKNMLERSSENLRENSSMYGLLKELIIPSTQSSEDILKETAIRCLGLCCLLDKTLAAENFQVFIHCVLEGHIELQEQALMIIFDLIMLFGIGTLTSKLDDPTILDQLLQECMDCDVAEILAIAIEGVSKLFICKALTNTDEYLPYLVTGYFHPRTADNQRLRQCLSYFLPVFCHSSHKNQQAMTKITPQVICDLIQVHKDLTSDEEMVSPLQIAQQIADWTDSHKLVRSQFPRHEDIDHGIHADLVQKLLEMTEGEAVSSRRTLLQILTKFRVDETAGEERLQKLLDSIEEFKESNPVIDAVSRNALKRLETSVQSAWDTLQEQETKQSEPESSPDEEPASP</sequence>
<evidence type="ECO:0000256" key="7">
    <source>
        <dbReference type="ARBA" id="ARBA00023306"/>
    </source>
</evidence>
<dbReference type="PANTHER" id="PTHR14418">
    <property type="entry name" value="CONDENSIN COMPLEX SUBUNIT 3-RELATED"/>
    <property type="match status" value="1"/>
</dbReference>
<dbReference type="Proteomes" id="UP001479436">
    <property type="component" value="Unassembled WGS sequence"/>
</dbReference>
<evidence type="ECO:0000256" key="2">
    <source>
        <dbReference type="ARBA" id="ARBA00006533"/>
    </source>
</evidence>
<gene>
    <name evidence="10" type="primary">YCG1</name>
    <name evidence="10" type="ORF">K7432_000925</name>
</gene>
<keyword evidence="5" id="KW-0498">Mitosis</keyword>
<proteinExistence type="inferred from homology"/>
<dbReference type="Pfam" id="PF12719">
    <property type="entry name" value="Cnd3"/>
    <property type="match status" value="1"/>
</dbReference>
<dbReference type="InterPro" id="IPR011989">
    <property type="entry name" value="ARM-like"/>
</dbReference>
<organism evidence="10 11">
    <name type="scientific">Basidiobolus ranarum</name>
    <dbReference type="NCBI Taxonomy" id="34480"/>
    <lineage>
        <taxon>Eukaryota</taxon>
        <taxon>Fungi</taxon>
        <taxon>Fungi incertae sedis</taxon>
        <taxon>Zoopagomycota</taxon>
        <taxon>Entomophthoromycotina</taxon>
        <taxon>Basidiobolomycetes</taxon>
        <taxon>Basidiobolales</taxon>
        <taxon>Basidiobolaceae</taxon>
        <taxon>Basidiobolus</taxon>
    </lineage>
</organism>
<protein>
    <submittedName>
        <fullName evidence="10">Chromosome condensation complex Condensin, subunit G</fullName>
    </submittedName>
</protein>
<dbReference type="SUPFAM" id="SSF48371">
    <property type="entry name" value="ARM repeat"/>
    <property type="match status" value="1"/>
</dbReference>
<evidence type="ECO:0000256" key="1">
    <source>
        <dbReference type="ARBA" id="ARBA00004286"/>
    </source>
</evidence>
<evidence type="ECO:0000256" key="6">
    <source>
        <dbReference type="ARBA" id="ARBA00023067"/>
    </source>
</evidence>
<reference evidence="10 11" key="1">
    <citation type="submission" date="2023-04" db="EMBL/GenBank/DDBJ databases">
        <title>Genome of Basidiobolus ranarum AG-B5.</title>
        <authorList>
            <person name="Stajich J.E."/>
            <person name="Carter-House D."/>
            <person name="Gryganskyi A."/>
        </authorList>
    </citation>
    <scope>NUCLEOTIDE SEQUENCE [LARGE SCALE GENOMIC DNA]</scope>
    <source>
        <strain evidence="10 11">AG-B5</strain>
    </source>
</reference>
<comment type="subcellular location">
    <subcellularLocation>
        <location evidence="1">Chromosome</location>
    </subcellularLocation>
</comment>